<name>A0A484NGL4_9ASTE</name>
<organism evidence="1 2">
    <name type="scientific">Cuscuta campestris</name>
    <dbReference type="NCBI Taxonomy" id="132261"/>
    <lineage>
        <taxon>Eukaryota</taxon>
        <taxon>Viridiplantae</taxon>
        <taxon>Streptophyta</taxon>
        <taxon>Embryophyta</taxon>
        <taxon>Tracheophyta</taxon>
        <taxon>Spermatophyta</taxon>
        <taxon>Magnoliopsida</taxon>
        <taxon>eudicotyledons</taxon>
        <taxon>Gunneridae</taxon>
        <taxon>Pentapetalae</taxon>
        <taxon>asterids</taxon>
        <taxon>lamiids</taxon>
        <taxon>Solanales</taxon>
        <taxon>Convolvulaceae</taxon>
        <taxon>Cuscuteae</taxon>
        <taxon>Cuscuta</taxon>
        <taxon>Cuscuta subgen. Grammica</taxon>
        <taxon>Cuscuta sect. Cleistogrammica</taxon>
    </lineage>
</organism>
<evidence type="ECO:0000313" key="2">
    <source>
        <dbReference type="Proteomes" id="UP000595140"/>
    </source>
</evidence>
<reference evidence="1 2" key="1">
    <citation type="submission" date="2018-04" db="EMBL/GenBank/DDBJ databases">
        <authorList>
            <person name="Vogel A."/>
        </authorList>
    </citation>
    <scope>NUCLEOTIDE SEQUENCE [LARGE SCALE GENOMIC DNA]</scope>
</reference>
<dbReference type="EMBL" id="OOIL02006674">
    <property type="protein sequence ID" value="VFR00050.1"/>
    <property type="molecule type" value="Genomic_DNA"/>
</dbReference>
<gene>
    <name evidence="1" type="ORF">CCAM_LOCUS41825</name>
</gene>
<accession>A0A484NGL4</accession>
<dbReference type="Proteomes" id="UP000595140">
    <property type="component" value="Unassembled WGS sequence"/>
</dbReference>
<proteinExistence type="predicted"/>
<dbReference type="AlphaFoldDB" id="A0A484NGL4"/>
<protein>
    <submittedName>
        <fullName evidence="1">Uncharacterized protein</fullName>
    </submittedName>
</protein>
<evidence type="ECO:0000313" key="1">
    <source>
        <dbReference type="EMBL" id="VFR00050.1"/>
    </source>
</evidence>
<keyword evidence="2" id="KW-1185">Reference proteome</keyword>
<sequence>MKSENIIYLPCSTATNTTYCTETCPDVKTWLLEQVSKAVVEPCLLQQNLQPIQFNINTGRVRYINIIITILSGSKLRFSSKISKSKAHHSLILYHECIIGVVPHELLELPLHVLLKHCQSFAAEIQLKRPVIFIPHCEPNPGLIFPHILDELLSKQDQLFRATNGSPSRKSSCSGNCGWKIRVKGI</sequence>